<dbReference type="InterPro" id="IPR027383">
    <property type="entry name" value="Znf_put"/>
</dbReference>
<dbReference type="Gene3D" id="1.10.10.1320">
    <property type="entry name" value="Anti-sigma factor, zinc-finger domain"/>
    <property type="match status" value="1"/>
</dbReference>
<dbReference type="InterPro" id="IPR041916">
    <property type="entry name" value="Anti_sigma_zinc_sf"/>
</dbReference>
<organism evidence="2 3">
    <name type="scientific">Chloroflexus islandicus</name>
    <dbReference type="NCBI Taxonomy" id="1707952"/>
    <lineage>
        <taxon>Bacteria</taxon>
        <taxon>Bacillati</taxon>
        <taxon>Chloroflexota</taxon>
        <taxon>Chloroflexia</taxon>
        <taxon>Chloroflexales</taxon>
        <taxon>Chloroflexineae</taxon>
        <taxon>Chloroflexaceae</taxon>
        <taxon>Chloroflexus</taxon>
    </lineage>
</organism>
<name>A0A178MDG7_9CHLR</name>
<evidence type="ECO:0000313" key="2">
    <source>
        <dbReference type="EMBL" id="OAN46187.1"/>
    </source>
</evidence>
<feature type="domain" description="Putative zinc-finger" evidence="1">
    <location>
        <begin position="7"/>
        <end position="41"/>
    </location>
</feature>
<dbReference type="Proteomes" id="UP000078287">
    <property type="component" value="Unassembled WGS sequence"/>
</dbReference>
<evidence type="ECO:0000259" key="1">
    <source>
        <dbReference type="Pfam" id="PF13490"/>
    </source>
</evidence>
<proteinExistence type="predicted"/>
<dbReference type="Pfam" id="PF13490">
    <property type="entry name" value="zf-HC2"/>
    <property type="match status" value="1"/>
</dbReference>
<protein>
    <submittedName>
        <fullName evidence="2">Anti-sigma factor</fullName>
    </submittedName>
</protein>
<evidence type="ECO:0000313" key="3">
    <source>
        <dbReference type="Proteomes" id="UP000078287"/>
    </source>
</evidence>
<dbReference type="STRING" id="1707952.A6A03_13055"/>
<comment type="caution">
    <text evidence="2">The sequence shown here is derived from an EMBL/GenBank/DDBJ whole genome shotgun (WGS) entry which is preliminary data.</text>
</comment>
<reference evidence="2 3" key="1">
    <citation type="submission" date="2016-04" db="EMBL/GenBank/DDBJ databases">
        <title>Chloroflexus islandicus sp. nov., a thermophilic filamentous anoxygenic phototrophic bacterium from geyser Strokkur (Iceland).</title>
        <authorList>
            <person name="Gaisin V.A."/>
            <person name="Kalashnikov A.M."/>
            <person name="Sukhacheva M.V."/>
            <person name="Grouzdev D.S."/>
            <person name="Ivanov T.M."/>
            <person name="Kuznetsov B."/>
            <person name="Gorlenko V.M."/>
        </authorList>
    </citation>
    <scope>NUCLEOTIDE SEQUENCE [LARGE SCALE GENOMIC DNA]</scope>
    <source>
        <strain evidence="3">isl-2</strain>
    </source>
</reference>
<dbReference type="AlphaFoldDB" id="A0A178MDG7"/>
<dbReference type="RefSeq" id="WP_066786166.1">
    <property type="nucleotide sequence ID" value="NZ_LWQS01000047.1"/>
</dbReference>
<dbReference type="EMBL" id="LWQS01000047">
    <property type="protein sequence ID" value="OAN46187.1"/>
    <property type="molecule type" value="Genomic_DNA"/>
</dbReference>
<sequence>MERNDHCLDLIDRLNDYLDGELSAASCAELEEHLRQCPECQELLASLQQTVDLLHHLDDLPPPLPPALEDRLIHQMQQQMPFKQH</sequence>
<accession>A0A178MDG7</accession>
<gene>
    <name evidence="2" type="ORF">A6A03_13055</name>
</gene>
<keyword evidence="3" id="KW-1185">Reference proteome</keyword>